<dbReference type="AlphaFoldDB" id="A0A7S9QEM1"/>
<dbReference type="InterPro" id="IPR038766">
    <property type="entry name" value="Membrane_comp_ABC_pdt"/>
</dbReference>
<feature type="domain" description="ABC3 transporter permease C-terminal" evidence="7">
    <location>
        <begin position="222"/>
        <end position="345"/>
    </location>
</feature>
<keyword evidence="5 6" id="KW-0472">Membrane</keyword>
<gene>
    <name evidence="8" type="ORF">I0K15_05340</name>
</gene>
<evidence type="ECO:0000256" key="6">
    <source>
        <dbReference type="SAM" id="Phobius"/>
    </source>
</evidence>
<dbReference type="PANTHER" id="PTHR30287:SF2">
    <property type="entry name" value="BLL1001 PROTEIN"/>
    <property type="match status" value="1"/>
</dbReference>
<feature type="transmembrane region" description="Helical" evidence="6">
    <location>
        <begin position="391"/>
        <end position="413"/>
    </location>
</feature>
<evidence type="ECO:0000256" key="1">
    <source>
        <dbReference type="ARBA" id="ARBA00004651"/>
    </source>
</evidence>
<sequence length="797" mass="84708">MRPTLHALLSHWRRRPFQIVTLLLGLTVATALWSGVQAINMEARASYDQAAALMGGDRLDTLRPIGAERFDQDVYVALRRAGWPVSPILEGRTRIGGERYAILGIDPVTLPPGETAVPPVAGDGILGFITPPGRAFAAPRTARALTDAPFAVEPAEGLPPDTLVLDIGIAQTLLEAEGALTRMVLPPGDEGAPAGFERIAAAEEGEGIGALTDSFHLNLTAFGMLSFAVGLFIVYSAIGLAFEQRKPMLRTLRALGVPLRLLLGVMLAELLLLSLLAGAVGVALGYVIAAALLPDVALTLEGLYGAQVAGSLAFRPAWWLAGLGISVAGAMLAAADTLWRTARLPLLAPAQPQAWAAAQARGLRIQLAVAGVLLASAAILTVQAASLTAGFALMGALLIGAALALPAVLARVLSFAAQRARGPVALWAFSDARQQMSRLSLALMALLLALSVNVGVGTMVSSFRDTFVGWLDQRLAAELYLSASDAAEAERIEGFAANRADAILPIRSVELRWQGQEVEIFGIVDHATYRDNWPLIDRLSDPWDRVFAGEGVLVNEQLSLREGLAPGDVIELPTPGGPWPLEIAAVYSDYGNPRRQLIAPIPELTARYERIEGLSYGLRVAPEEADALRTALIEELGLSERQITDQSALKALSIEVFERTFTVTAALNILTLGVAALALFTALLTLQLMRLPSVAPVWAMGLTRGRLARLEVARVLGLTLLTALVAIPLGLAVAWVLMNVVNVQAFGWRLPVFLYPLDWLRLIALALVAALAAAALPAIRLARTPPGALLRVFADER</sequence>
<evidence type="ECO:0000256" key="4">
    <source>
        <dbReference type="ARBA" id="ARBA00022989"/>
    </source>
</evidence>
<evidence type="ECO:0000256" key="5">
    <source>
        <dbReference type="ARBA" id="ARBA00023136"/>
    </source>
</evidence>
<feature type="domain" description="ABC3 transporter permease C-terminal" evidence="7">
    <location>
        <begin position="668"/>
        <end position="786"/>
    </location>
</feature>
<evidence type="ECO:0000259" key="7">
    <source>
        <dbReference type="Pfam" id="PF02687"/>
    </source>
</evidence>
<dbReference type="EMBL" id="CP064942">
    <property type="protein sequence ID" value="QPH56120.1"/>
    <property type="molecule type" value="Genomic_DNA"/>
</dbReference>
<protein>
    <submittedName>
        <fullName evidence="8">ABC transporter permease</fullName>
    </submittedName>
</protein>
<feature type="transmembrane region" description="Helical" evidence="6">
    <location>
        <begin position="262"/>
        <end position="293"/>
    </location>
</feature>
<dbReference type="PANTHER" id="PTHR30287">
    <property type="entry name" value="MEMBRANE COMPONENT OF PREDICTED ABC SUPERFAMILY METABOLITE UPTAKE TRANSPORTER"/>
    <property type="match status" value="1"/>
</dbReference>
<dbReference type="Proteomes" id="UP000594800">
    <property type="component" value="Chromosome"/>
</dbReference>
<keyword evidence="2" id="KW-1003">Cell membrane</keyword>
<feature type="transmembrane region" description="Helical" evidence="6">
    <location>
        <begin position="712"/>
        <end position="738"/>
    </location>
</feature>
<reference evidence="8 9" key="1">
    <citation type="submission" date="2020-11" db="EMBL/GenBank/DDBJ databases">
        <title>Description of Pontivivens ytuae sp. nov. isolated from deep sea sediment of Mariana Trench.</title>
        <authorList>
            <person name="Wang Z."/>
            <person name="Sun Q.-L."/>
            <person name="Xu X.-D."/>
            <person name="Tang Y.-Z."/>
            <person name="Zhang J."/>
        </authorList>
    </citation>
    <scope>NUCLEOTIDE SEQUENCE [LARGE SCALE GENOMIC DNA]</scope>
    <source>
        <strain evidence="8 9">MT2928</strain>
    </source>
</reference>
<feature type="transmembrane region" description="Helical" evidence="6">
    <location>
        <begin position="439"/>
        <end position="460"/>
    </location>
</feature>
<comment type="subcellular location">
    <subcellularLocation>
        <location evidence="1">Cell membrane</location>
        <topology evidence="1">Multi-pass membrane protein</topology>
    </subcellularLocation>
</comment>
<evidence type="ECO:0000313" key="8">
    <source>
        <dbReference type="EMBL" id="QPH56120.1"/>
    </source>
</evidence>
<feature type="transmembrane region" description="Helical" evidence="6">
    <location>
        <begin position="758"/>
        <end position="779"/>
    </location>
</feature>
<dbReference type="GO" id="GO:0005886">
    <property type="term" value="C:plasma membrane"/>
    <property type="evidence" value="ECO:0007669"/>
    <property type="project" value="UniProtKB-SubCell"/>
</dbReference>
<feature type="transmembrane region" description="Helical" evidence="6">
    <location>
        <begin position="317"/>
        <end position="339"/>
    </location>
</feature>
<feature type="transmembrane region" description="Helical" evidence="6">
    <location>
        <begin position="367"/>
        <end position="385"/>
    </location>
</feature>
<proteinExistence type="predicted"/>
<keyword evidence="9" id="KW-1185">Reference proteome</keyword>
<organism evidence="8 9">
    <name type="scientific">Pontivivens ytuae</name>
    <dbReference type="NCBI Taxonomy" id="2789856"/>
    <lineage>
        <taxon>Bacteria</taxon>
        <taxon>Pseudomonadati</taxon>
        <taxon>Pseudomonadota</taxon>
        <taxon>Alphaproteobacteria</taxon>
        <taxon>Rhodobacterales</taxon>
        <taxon>Paracoccaceae</taxon>
        <taxon>Pontivivens</taxon>
    </lineage>
</organism>
<dbReference type="KEGG" id="poz:I0K15_05340"/>
<accession>A0A7S9QEM1</accession>
<evidence type="ECO:0000256" key="2">
    <source>
        <dbReference type="ARBA" id="ARBA00022475"/>
    </source>
</evidence>
<dbReference type="InterPro" id="IPR003838">
    <property type="entry name" value="ABC3_permease_C"/>
</dbReference>
<name>A0A7S9QEM1_9RHOB</name>
<evidence type="ECO:0000313" key="9">
    <source>
        <dbReference type="Proteomes" id="UP000594800"/>
    </source>
</evidence>
<keyword evidence="4 6" id="KW-1133">Transmembrane helix</keyword>
<evidence type="ECO:0000256" key="3">
    <source>
        <dbReference type="ARBA" id="ARBA00022692"/>
    </source>
</evidence>
<keyword evidence="3 6" id="KW-0812">Transmembrane</keyword>
<dbReference type="Pfam" id="PF02687">
    <property type="entry name" value="FtsX"/>
    <property type="match status" value="2"/>
</dbReference>
<feature type="transmembrane region" description="Helical" evidence="6">
    <location>
        <begin position="669"/>
        <end position="691"/>
    </location>
</feature>
<feature type="transmembrane region" description="Helical" evidence="6">
    <location>
        <begin position="221"/>
        <end position="242"/>
    </location>
</feature>